<evidence type="ECO:0000256" key="5">
    <source>
        <dbReference type="ARBA" id="ARBA00022915"/>
    </source>
</evidence>
<keyword evidence="4" id="KW-0677">Repeat</keyword>
<dbReference type="Gene3D" id="2.160.10.10">
    <property type="entry name" value="Hexapeptide repeat proteins"/>
    <property type="match status" value="1"/>
</dbReference>
<dbReference type="Pfam" id="PF05523">
    <property type="entry name" value="FdtA"/>
    <property type="match status" value="1"/>
</dbReference>
<dbReference type="InterPro" id="IPR008894">
    <property type="entry name" value="QdtA_cupin_dom"/>
</dbReference>
<dbReference type="InterPro" id="IPR011051">
    <property type="entry name" value="RmlC_Cupin_sf"/>
</dbReference>
<dbReference type="InterPro" id="IPR014710">
    <property type="entry name" value="RmlC-like_jellyroll"/>
</dbReference>
<evidence type="ECO:0000256" key="2">
    <source>
        <dbReference type="ARBA" id="ARBA00022605"/>
    </source>
</evidence>
<evidence type="ECO:0000256" key="3">
    <source>
        <dbReference type="ARBA" id="ARBA00022679"/>
    </source>
</evidence>
<dbReference type="Gene3D" id="2.60.120.10">
    <property type="entry name" value="Jelly Rolls"/>
    <property type="match status" value="1"/>
</dbReference>
<dbReference type="SUPFAM" id="SSF51161">
    <property type="entry name" value="Trimeric LpxA-like enzymes"/>
    <property type="match status" value="1"/>
</dbReference>
<evidence type="ECO:0000313" key="8">
    <source>
        <dbReference type="EMBL" id="TLD70502.1"/>
    </source>
</evidence>
<comment type="caution">
    <text evidence="8">The sequence shown here is derived from an EMBL/GenBank/DDBJ whole genome shotgun (WGS) entry which is preliminary data.</text>
</comment>
<dbReference type="RefSeq" id="WP_138086558.1">
    <property type="nucleotide sequence ID" value="NZ_VAUV01000008.1"/>
</dbReference>
<dbReference type="PROSITE" id="PS00101">
    <property type="entry name" value="HEXAPEP_TRANSFERASES"/>
    <property type="match status" value="1"/>
</dbReference>
<dbReference type="InterPro" id="IPR018357">
    <property type="entry name" value="Hexapep_transf_CS"/>
</dbReference>
<accession>A0A5R8KDX2</accession>
<name>A0A5R8KDX2_9BACT</name>
<dbReference type="GO" id="GO:0016740">
    <property type="term" value="F:transferase activity"/>
    <property type="evidence" value="ECO:0007669"/>
    <property type="project" value="UniProtKB-KW"/>
</dbReference>
<dbReference type="GO" id="GO:0019877">
    <property type="term" value="P:diaminopimelate biosynthetic process"/>
    <property type="evidence" value="ECO:0007669"/>
    <property type="project" value="UniProtKB-KW"/>
</dbReference>
<dbReference type="GO" id="GO:0016853">
    <property type="term" value="F:isomerase activity"/>
    <property type="evidence" value="ECO:0007669"/>
    <property type="project" value="UniProtKB-KW"/>
</dbReference>
<dbReference type="SUPFAM" id="SSF51182">
    <property type="entry name" value="RmlC-like cupins"/>
    <property type="match status" value="1"/>
</dbReference>
<evidence type="ECO:0000256" key="4">
    <source>
        <dbReference type="ARBA" id="ARBA00022737"/>
    </source>
</evidence>
<dbReference type="AlphaFoldDB" id="A0A5R8KDX2"/>
<evidence type="ECO:0000256" key="6">
    <source>
        <dbReference type="ARBA" id="ARBA00023154"/>
    </source>
</evidence>
<dbReference type="OrthoDB" id="9795513at2"/>
<dbReference type="PANTHER" id="PTHR43300:SF10">
    <property type="entry name" value="2,3,4,5-TETRAHYDROPYRIDINE-2,6-DICARBOXYLATE N-ACETYLTRANSFERASE"/>
    <property type="match status" value="1"/>
</dbReference>
<protein>
    <submittedName>
        <fullName evidence="8">Isomerase</fullName>
    </submittedName>
</protein>
<reference evidence="8 9" key="1">
    <citation type="submission" date="2019-05" db="EMBL/GenBank/DDBJ databases">
        <title>Verrucobacter flavum gen. nov., sp. nov. a new member of the family Verrucomicrobiaceae.</title>
        <authorList>
            <person name="Szuroczki S."/>
            <person name="Abbaszade G."/>
            <person name="Szabo A."/>
            <person name="Felfoldi T."/>
            <person name="Schumann P."/>
            <person name="Boka K."/>
            <person name="Keki Z."/>
            <person name="Toumi M."/>
            <person name="Toth E."/>
        </authorList>
    </citation>
    <scope>NUCLEOTIDE SEQUENCE [LARGE SCALE GENOMIC DNA]</scope>
    <source>
        <strain evidence="8 9">MG-N-17</strain>
    </source>
</reference>
<feature type="domain" description="Sugar 3,4-ketoisomerase QdtA cupin" evidence="7">
    <location>
        <begin position="156"/>
        <end position="279"/>
    </location>
</feature>
<comment type="similarity">
    <text evidence="1">Belongs to the transferase hexapeptide repeat family.</text>
</comment>
<organism evidence="8 9">
    <name type="scientific">Phragmitibacter flavus</name>
    <dbReference type="NCBI Taxonomy" id="2576071"/>
    <lineage>
        <taxon>Bacteria</taxon>
        <taxon>Pseudomonadati</taxon>
        <taxon>Verrucomicrobiota</taxon>
        <taxon>Verrucomicrobiia</taxon>
        <taxon>Verrucomicrobiales</taxon>
        <taxon>Verrucomicrobiaceae</taxon>
        <taxon>Phragmitibacter</taxon>
    </lineage>
</organism>
<dbReference type="GO" id="GO:0009085">
    <property type="term" value="P:lysine biosynthetic process"/>
    <property type="evidence" value="ECO:0007669"/>
    <property type="project" value="UniProtKB-KW"/>
</dbReference>
<dbReference type="InterPro" id="IPR011004">
    <property type="entry name" value="Trimer_LpxA-like_sf"/>
</dbReference>
<keyword evidence="3" id="KW-0808">Transferase</keyword>
<keyword evidence="9" id="KW-1185">Reference proteome</keyword>
<keyword evidence="2" id="KW-0028">Amino-acid biosynthesis</keyword>
<evidence type="ECO:0000313" key="9">
    <source>
        <dbReference type="Proteomes" id="UP000306196"/>
    </source>
</evidence>
<dbReference type="InterPro" id="IPR050179">
    <property type="entry name" value="Trans_hexapeptide_repeat"/>
</dbReference>
<evidence type="ECO:0000259" key="7">
    <source>
        <dbReference type="Pfam" id="PF05523"/>
    </source>
</evidence>
<evidence type="ECO:0000256" key="1">
    <source>
        <dbReference type="ARBA" id="ARBA00007274"/>
    </source>
</evidence>
<sequence>MSERLISISPAASIVPDVQIGPFVVVDAGAVLNAGVILEGGTRIWSGMVVEEGVRMGYQATLVGSATGGSSRTRLRRGCRIGANATVEEDLVIGEEAVVEPGAVVKQDVPPFAIVAGNPASVVGFVSTGQNGLCDAARESAAGVQVTESRVRGVLFYQMPFIGDPRGNLTVGEFGTQLPFVPKRYFMTFKVPSAKVRGEHAHRQCSQFLVCVHGSCSVMVDDGLRREEFLLDRPTSGVLVPPMTWAVEYKHSADSALMVFASEHYDPGDYIRSYEEFLCELRARRDRDVAAVSLET</sequence>
<gene>
    <name evidence="8" type="ORF">FEM03_12315</name>
</gene>
<dbReference type="CDD" id="cd20292">
    <property type="entry name" value="cupin_QdtA-like"/>
    <property type="match status" value="1"/>
</dbReference>
<keyword evidence="5" id="KW-0220">Diaminopimelate biosynthesis</keyword>
<dbReference type="PANTHER" id="PTHR43300">
    <property type="entry name" value="ACETYLTRANSFERASE"/>
    <property type="match status" value="1"/>
</dbReference>
<keyword evidence="6" id="KW-0457">Lysine biosynthesis</keyword>
<proteinExistence type="inferred from homology"/>
<dbReference type="Proteomes" id="UP000306196">
    <property type="component" value="Unassembled WGS sequence"/>
</dbReference>
<keyword evidence="8" id="KW-0413">Isomerase</keyword>
<dbReference type="EMBL" id="VAUV01000008">
    <property type="protein sequence ID" value="TLD70502.1"/>
    <property type="molecule type" value="Genomic_DNA"/>
</dbReference>